<dbReference type="SUPFAM" id="SSF52540">
    <property type="entry name" value="P-loop containing nucleoside triphosphate hydrolases"/>
    <property type="match status" value="1"/>
</dbReference>
<comment type="similarity">
    <text evidence="1">Belongs to the ABC transporter superfamily.</text>
</comment>
<evidence type="ECO:0000313" key="7">
    <source>
        <dbReference type="Proteomes" id="UP000051841"/>
    </source>
</evidence>
<protein>
    <submittedName>
        <fullName evidence="6">ABC superfamily ATP binding cassette transporter, ABC protein</fullName>
    </submittedName>
</protein>
<dbReference type="PROSITE" id="PS50893">
    <property type="entry name" value="ABC_TRANSPORTER_2"/>
    <property type="match status" value="1"/>
</dbReference>
<dbReference type="RefSeq" id="WP_029072574.1">
    <property type="nucleotide sequence ID" value="NZ_JNKN01000047.1"/>
</dbReference>
<evidence type="ECO:0000256" key="2">
    <source>
        <dbReference type="ARBA" id="ARBA00022448"/>
    </source>
</evidence>
<keyword evidence="2" id="KW-0813">Transport</keyword>
<proteinExistence type="inferred from homology"/>
<dbReference type="PROSITE" id="PS00211">
    <property type="entry name" value="ABC_TRANSPORTER_1"/>
    <property type="match status" value="1"/>
</dbReference>
<dbReference type="Pfam" id="PF00005">
    <property type="entry name" value="ABC_tran"/>
    <property type="match status" value="1"/>
</dbReference>
<evidence type="ECO:0000313" key="6">
    <source>
        <dbReference type="EMBL" id="KRN47429.1"/>
    </source>
</evidence>
<dbReference type="InterPro" id="IPR017871">
    <property type="entry name" value="ABC_transporter-like_CS"/>
</dbReference>
<evidence type="ECO:0000256" key="3">
    <source>
        <dbReference type="ARBA" id="ARBA00022741"/>
    </source>
</evidence>
<comment type="caution">
    <text evidence="6">The sequence shown here is derived from an EMBL/GenBank/DDBJ whole genome shotgun (WGS) entry which is preliminary data.</text>
</comment>
<evidence type="ECO:0000256" key="4">
    <source>
        <dbReference type="ARBA" id="ARBA00022840"/>
    </source>
</evidence>
<dbReference type="GO" id="GO:0016887">
    <property type="term" value="F:ATP hydrolysis activity"/>
    <property type="evidence" value="ECO:0007669"/>
    <property type="project" value="InterPro"/>
</dbReference>
<dbReference type="InterPro" id="IPR003439">
    <property type="entry name" value="ABC_transporter-like_ATP-bd"/>
</dbReference>
<dbReference type="GO" id="GO:0005524">
    <property type="term" value="F:ATP binding"/>
    <property type="evidence" value="ECO:0007669"/>
    <property type="project" value="UniProtKB-KW"/>
</dbReference>
<dbReference type="EMBL" id="JQBL01000046">
    <property type="protein sequence ID" value="KRN47429.1"/>
    <property type="molecule type" value="Genomic_DNA"/>
</dbReference>
<reference evidence="6 7" key="1">
    <citation type="journal article" date="2015" name="Genome Announc.">
        <title>Expanding the biotechnology potential of lactobacilli through comparative genomics of 213 strains and associated genera.</title>
        <authorList>
            <person name="Sun Z."/>
            <person name="Harris H.M."/>
            <person name="McCann A."/>
            <person name="Guo C."/>
            <person name="Argimon S."/>
            <person name="Zhang W."/>
            <person name="Yang X."/>
            <person name="Jeffery I.B."/>
            <person name="Cooney J.C."/>
            <person name="Kagawa T.F."/>
            <person name="Liu W."/>
            <person name="Song Y."/>
            <person name="Salvetti E."/>
            <person name="Wrobel A."/>
            <person name="Rasinkangas P."/>
            <person name="Parkhill J."/>
            <person name="Rea M.C."/>
            <person name="O'Sullivan O."/>
            <person name="Ritari J."/>
            <person name="Douillard F.P."/>
            <person name="Paul Ross R."/>
            <person name="Yang R."/>
            <person name="Briner A.E."/>
            <person name="Felis G.E."/>
            <person name="de Vos W.M."/>
            <person name="Barrangou R."/>
            <person name="Klaenhammer T.R."/>
            <person name="Caufield P.W."/>
            <person name="Cui Y."/>
            <person name="Zhang H."/>
            <person name="O'Toole P.W."/>
        </authorList>
    </citation>
    <scope>NUCLEOTIDE SEQUENCE [LARGE SCALE GENOMIC DNA]</scope>
    <source>
        <strain evidence="6 7">DSM 20405</strain>
    </source>
</reference>
<keyword evidence="4" id="KW-0067">ATP-binding</keyword>
<dbReference type="PANTHER" id="PTHR43335:SF2">
    <property type="entry name" value="ABC TRANSPORTER, ATP-BINDING PROTEIN"/>
    <property type="match status" value="1"/>
</dbReference>
<sequence>MIKVDGLLKKYGRKTVIDHIDLHLENKTYALLGPNGAGKTTLLRCICGLIPINGGTIKGDNGLIGYLPQHFGAFKEMIVYDFLDYLCFLKKIDKKEREDEINRVLESVHLLDKSSDRCSTLSGGMIRRLGIAQSMLGNPDLIILDEPTTGLDIEERMHFKTIMSHSMNNTRIISTHIVEDIEGLADEILLLKDHKIEVFNEDDFLKLTHNRVYEVPTSQVKENDFIISEYFNQNKQSISRIISDEDRGEPCEETLSDSYIYYFKGIK</sequence>
<dbReference type="Gene3D" id="3.40.50.300">
    <property type="entry name" value="P-loop containing nucleotide triphosphate hydrolases"/>
    <property type="match status" value="1"/>
</dbReference>
<dbReference type="SMART" id="SM00382">
    <property type="entry name" value="AAA"/>
    <property type="match status" value="1"/>
</dbReference>
<dbReference type="Proteomes" id="UP000051841">
    <property type="component" value="Unassembled WGS sequence"/>
</dbReference>
<accession>A0A0R2HAC5</accession>
<organism evidence="6 7">
    <name type="scientific">Kandleria vitulina DSM 20405</name>
    <dbReference type="NCBI Taxonomy" id="1410657"/>
    <lineage>
        <taxon>Bacteria</taxon>
        <taxon>Bacillati</taxon>
        <taxon>Bacillota</taxon>
        <taxon>Erysipelotrichia</taxon>
        <taxon>Erysipelotrichales</taxon>
        <taxon>Coprobacillaceae</taxon>
        <taxon>Kandleria</taxon>
    </lineage>
</organism>
<name>A0A0R2HAC5_9FIRM</name>
<dbReference type="PANTHER" id="PTHR43335">
    <property type="entry name" value="ABC TRANSPORTER, ATP-BINDING PROTEIN"/>
    <property type="match status" value="1"/>
</dbReference>
<keyword evidence="7" id="KW-1185">Reference proteome</keyword>
<evidence type="ECO:0000256" key="1">
    <source>
        <dbReference type="ARBA" id="ARBA00005417"/>
    </source>
</evidence>
<dbReference type="InterPro" id="IPR027417">
    <property type="entry name" value="P-loop_NTPase"/>
</dbReference>
<dbReference type="AlphaFoldDB" id="A0A0R2HAC5"/>
<dbReference type="InterPro" id="IPR003593">
    <property type="entry name" value="AAA+_ATPase"/>
</dbReference>
<dbReference type="PATRIC" id="fig|1410657.5.peg.1608"/>
<gene>
    <name evidence="6" type="ORF">IV49_GL001558</name>
</gene>
<feature type="domain" description="ABC transporter" evidence="5">
    <location>
        <begin position="2"/>
        <end position="218"/>
    </location>
</feature>
<keyword evidence="3" id="KW-0547">Nucleotide-binding</keyword>
<evidence type="ECO:0000259" key="5">
    <source>
        <dbReference type="PROSITE" id="PS50893"/>
    </source>
</evidence>